<keyword evidence="2" id="KW-0964">Secreted</keyword>
<keyword evidence="4" id="KW-0325">Glycoprotein</keyword>
<keyword evidence="5" id="KW-0472">Membrane</keyword>
<comment type="caution">
    <text evidence="7">The sequence shown here is derived from an EMBL/GenBank/DDBJ whole genome shotgun (WGS) entry which is preliminary data.</text>
</comment>
<feature type="domain" description="WxxW" evidence="6">
    <location>
        <begin position="38"/>
        <end position="120"/>
    </location>
</feature>
<evidence type="ECO:0000256" key="1">
    <source>
        <dbReference type="ARBA" id="ARBA00004613"/>
    </source>
</evidence>
<evidence type="ECO:0000256" key="2">
    <source>
        <dbReference type="ARBA" id="ARBA00022525"/>
    </source>
</evidence>
<keyword evidence="5" id="KW-0812">Transmembrane</keyword>
<dbReference type="InterPro" id="IPR025155">
    <property type="entry name" value="WxxW_domain"/>
</dbReference>
<comment type="subcellular location">
    <subcellularLocation>
        <location evidence="1">Secreted</location>
    </subcellularLocation>
</comment>
<dbReference type="Pfam" id="PF13330">
    <property type="entry name" value="Mucin2_WxxW"/>
    <property type="match status" value="2"/>
</dbReference>
<evidence type="ECO:0000313" key="8">
    <source>
        <dbReference type="Proteomes" id="UP001460270"/>
    </source>
</evidence>
<dbReference type="PANTHER" id="PTHR15031">
    <property type="entry name" value="CARTILAGE INTERMEDIATE LAYER PROTEIN CLIP"/>
    <property type="match status" value="1"/>
</dbReference>
<evidence type="ECO:0000256" key="3">
    <source>
        <dbReference type="ARBA" id="ARBA00022729"/>
    </source>
</evidence>
<keyword evidence="3" id="KW-0732">Signal</keyword>
<protein>
    <recommendedName>
        <fullName evidence="6">WxxW domain-containing protein</fullName>
    </recommendedName>
</protein>
<dbReference type="EMBL" id="JBBPFD010000011">
    <property type="protein sequence ID" value="KAK7907725.1"/>
    <property type="molecule type" value="Genomic_DNA"/>
</dbReference>
<dbReference type="PANTHER" id="PTHR15031:SF4">
    <property type="entry name" value="CARTILAGE INTERMEDIATE LAYER PROTEIN 1"/>
    <property type="match status" value="1"/>
</dbReference>
<feature type="transmembrane region" description="Helical" evidence="5">
    <location>
        <begin position="7"/>
        <end position="27"/>
    </location>
</feature>
<reference evidence="8" key="1">
    <citation type="submission" date="2024-04" db="EMBL/GenBank/DDBJ databases">
        <title>Salinicola lusitanus LLJ914,a marine bacterium isolated from the Okinawa Trough.</title>
        <authorList>
            <person name="Li J."/>
        </authorList>
    </citation>
    <scope>NUCLEOTIDE SEQUENCE [LARGE SCALE GENOMIC DNA]</scope>
</reference>
<evidence type="ECO:0000256" key="5">
    <source>
        <dbReference type="SAM" id="Phobius"/>
    </source>
</evidence>
<keyword evidence="8" id="KW-1185">Reference proteome</keyword>
<accession>A0AAW0P3V6</accession>
<sequence>MRTLLRFAIITGLISVGSLQLFLPLPIISKDPTNQKCWTEWFDRDNPSGTGDWELLTNLRAEYPGKICKEPVDIEARTLTGLTPAAAGDVVTMDKDTGFYCKNTEQKDKWCNDYRVRFSCHAPYCADEVCWTDWFDRDNPSGTGDWETLSSLQKQYPGKICKKPLKIEVVTVSGNYPATSTGQDFIIFNPTEGFVCKNGPGQYCKDYKVRFGCCCD</sequence>
<feature type="domain" description="WxxW" evidence="6">
    <location>
        <begin position="131"/>
        <end position="213"/>
    </location>
</feature>
<dbReference type="AlphaFoldDB" id="A0AAW0P3V6"/>
<proteinExistence type="predicted"/>
<keyword evidence="5" id="KW-1133">Transmembrane helix</keyword>
<evidence type="ECO:0000259" key="6">
    <source>
        <dbReference type="Pfam" id="PF13330"/>
    </source>
</evidence>
<evidence type="ECO:0000256" key="4">
    <source>
        <dbReference type="ARBA" id="ARBA00023180"/>
    </source>
</evidence>
<gene>
    <name evidence="7" type="ORF">WMY93_016337</name>
</gene>
<evidence type="ECO:0000313" key="7">
    <source>
        <dbReference type="EMBL" id="KAK7907725.1"/>
    </source>
</evidence>
<dbReference type="Proteomes" id="UP001460270">
    <property type="component" value="Unassembled WGS sequence"/>
</dbReference>
<dbReference type="InterPro" id="IPR039675">
    <property type="entry name" value="CILP1/CILP2"/>
</dbReference>
<name>A0AAW0P3V6_9GOBI</name>
<organism evidence="7 8">
    <name type="scientific">Mugilogobius chulae</name>
    <name type="common">yellowstripe goby</name>
    <dbReference type="NCBI Taxonomy" id="88201"/>
    <lineage>
        <taxon>Eukaryota</taxon>
        <taxon>Metazoa</taxon>
        <taxon>Chordata</taxon>
        <taxon>Craniata</taxon>
        <taxon>Vertebrata</taxon>
        <taxon>Euteleostomi</taxon>
        <taxon>Actinopterygii</taxon>
        <taxon>Neopterygii</taxon>
        <taxon>Teleostei</taxon>
        <taxon>Neoteleostei</taxon>
        <taxon>Acanthomorphata</taxon>
        <taxon>Gobiaria</taxon>
        <taxon>Gobiiformes</taxon>
        <taxon>Gobioidei</taxon>
        <taxon>Gobiidae</taxon>
        <taxon>Gobionellinae</taxon>
        <taxon>Mugilogobius</taxon>
    </lineage>
</organism>
<dbReference type="GO" id="GO:0005576">
    <property type="term" value="C:extracellular region"/>
    <property type="evidence" value="ECO:0007669"/>
    <property type="project" value="UniProtKB-SubCell"/>
</dbReference>